<feature type="signal peptide" evidence="1">
    <location>
        <begin position="1"/>
        <end position="18"/>
    </location>
</feature>
<comment type="caution">
    <text evidence="2">The sequence shown here is derived from an EMBL/GenBank/DDBJ whole genome shotgun (WGS) entry which is preliminary data.</text>
</comment>
<evidence type="ECO:0000256" key="1">
    <source>
        <dbReference type="SAM" id="SignalP"/>
    </source>
</evidence>
<sequence>MFLFFLLIFCQNVDYVNSGIINYLLEYHFDELSDQYAYISSKDEIILEQITLISQFYLLYSTMKHYNKYLEKMRIKDKSYYLYINPKRGLCKLINMRRTLNDLLIKDKAVNYNVHSRDLEREELQEANFIVFYNYLIPQRPEFLKRLEKYYKEWNARRIDQFKNILDTFLDTLE</sequence>
<evidence type="ECO:0000313" key="2">
    <source>
        <dbReference type="EMBL" id="CAD2171757.1"/>
    </source>
</evidence>
<name>A0A6V7VA18_MELEN</name>
<evidence type="ECO:0000313" key="3">
    <source>
        <dbReference type="Proteomes" id="UP000580250"/>
    </source>
</evidence>
<organism evidence="2 3">
    <name type="scientific">Meloidogyne enterolobii</name>
    <name type="common">Root-knot nematode worm</name>
    <name type="synonym">Meloidogyne mayaguensis</name>
    <dbReference type="NCBI Taxonomy" id="390850"/>
    <lineage>
        <taxon>Eukaryota</taxon>
        <taxon>Metazoa</taxon>
        <taxon>Ecdysozoa</taxon>
        <taxon>Nematoda</taxon>
        <taxon>Chromadorea</taxon>
        <taxon>Rhabditida</taxon>
        <taxon>Tylenchina</taxon>
        <taxon>Tylenchomorpha</taxon>
        <taxon>Tylenchoidea</taxon>
        <taxon>Meloidogynidae</taxon>
        <taxon>Meloidogyninae</taxon>
        <taxon>Meloidogyne</taxon>
    </lineage>
</organism>
<protein>
    <submittedName>
        <fullName evidence="2">Uncharacterized protein</fullName>
    </submittedName>
</protein>
<dbReference type="EMBL" id="CAJEWN010000189">
    <property type="protein sequence ID" value="CAD2171757.1"/>
    <property type="molecule type" value="Genomic_DNA"/>
</dbReference>
<proteinExistence type="predicted"/>
<keyword evidence="1" id="KW-0732">Signal</keyword>
<dbReference type="AlphaFoldDB" id="A0A6V7VA18"/>
<gene>
    <name evidence="2" type="ORF">MENT_LOCUS23266</name>
</gene>
<reference evidence="2 3" key="1">
    <citation type="submission" date="2020-08" db="EMBL/GenBank/DDBJ databases">
        <authorList>
            <person name="Koutsovoulos G."/>
            <person name="Danchin GJ E."/>
        </authorList>
    </citation>
    <scope>NUCLEOTIDE SEQUENCE [LARGE SCALE GENOMIC DNA]</scope>
</reference>
<accession>A0A6V7VA18</accession>
<feature type="chain" id="PRO_5027906357" evidence="1">
    <location>
        <begin position="19"/>
        <end position="174"/>
    </location>
</feature>
<dbReference type="Proteomes" id="UP000580250">
    <property type="component" value="Unassembled WGS sequence"/>
</dbReference>